<comment type="similarity">
    <text evidence="1">Belongs to the ATP:guanido phosphotransferase family.</text>
</comment>
<dbReference type="STRING" id="6290.A0A0N4XAL3"/>
<organism evidence="5">
    <name type="scientific">Haemonchus placei</name>
    <name type="common">Barber's pole worm</name>
    <dbReference type="NCBI Taxonomy" id="6290"/>
    <lineage>
        <taxon>Eukaryota</taxon>
        <taxon>Metazoa</taxon>
        <taxon>Ecdysozoa</taxon>
        <taxon>Nematoda</taxon>
        <taxon>Chromadorea</taxon>
        <taxon>Rhabditida</taxon>
        <taxon>Rhabditina</taxon>
        <taxon>Rhabditomorpha</taxon>
        <taxon>Strongyloidea</taxon>
        <taxon>Trichostrongylidae</taxon>
        <taxon>Haemonchus</taxon>
    </lineage>
</organism>
<reference evidence="3 4" key="2">
    <citation type="submission" date="2018-11" db="EMBL/GenBank/DDBJ databases">
        <authorList>
            <consortium name="Pathogen Informatics"/>
        </authorList>
    </citation>
    <scope>NUCLEOTIDE SEQUENCE [LARGE SCALE GENOMIC DNA]</scope>
    <source>
        <strain evidence="3 4">MHpl1</strain>
    </source>
</reference>
<protein>
    <submittedName>
        <fullName evidence="5">Phosphagen kinase N-terminal domain-containing protein</fullName>
    </submittedName>
</protein>
<dbReference type="InterPro" id="IPR036802">
    <property type="entry name" value="ATP-guanido_PTrfase_N_sf"/>
</dbReference>
<reference evidence="5" key="1">
    <citation type="submission" date="2017-02" db="UniProtKB">
        <authorList>
            <consortium name="WormBaseParasite"/>
        </authorList>
    </citation>
    <scope>IDENTIFICATION</scope>
</reference>
<dbReference type="PANTHER" id="PTHR11547">
    <property type="entry name" value="ARGININE OR CREATINE KINASE"/>
    <property type="match status" value="1"/>
</dbReference>
<dbReference type="InterPro" id="IPR022413">
    <property type="entry name" value="ATP-guanido_PTrfase_N"/>
</dbReference>
<accession>A0A0N4XAL3</accession>
<feature type="domain" description="Phosphagen kinase N-terminal" evidence="2">
    <location>
        <begin position="48"/>
        <end position="100"/>
    </location>
</feature>
<evidence type="ECO:0000259" key="2">
    <source>
        <dbReference type="PROSITE" id="PS51509"/>
    </source>
</evidence>
<dbReference type="OrthoDB" id="5863361at2759"/>
<proteinExistence type="inferred from homology"/>
<evidence type="ECO:0000313" key="4">
    <source>
        <dbReference type="Proteomes" id="UP000268014"/>
    </source>
</evidence>
<sequence length="100" mass="10908">MSALLKNNKVIGGLIAGLGGATAIYTFTPQINSWFGFGNGVDENTIKKIEEGYQKLNGPEGKNCKSLLKKHLTRDVVDELKYKKTKLGATLYDCIRSGTL</sequence>
<dbReference type="OMA" id="ENCRSQA"/>
<evidence type="ECO:0000313" key="5">
    <source>
        <dbReference type="WBParaSite" id="HPLM_0002140801-mRNA-1"/>
    </source>
</evidence>
<gene>
    <name evidence="3" type="ORF">HPLM_LOCUS21398</name>
</gene>
<dbReference type="PROSITE" id="PS51509">
    <property type="entry name" value="PHOSPHAGEN_KINASE_N"/>
    <property type="match status" value="1"/>
</dbReference>
<evidence type="ECO:0000313" key="3">
    <source>
        <dbReference type="EMBL" id="VDO89704.1"/>
    </source>
</evidence>
<dbReference type="Proteomes" id="UP000268014">
    <property type="component" value="Unassembled WGS sequence"/>
</dbReference>
<dbReference type="InterPro" id="IPR000749">
    <property type="entry name" value="ATP-guanido_PTrfase"/>
</dbReference>
<dbReference type="PANTHER" id="PTHR11547:SF20">
    <property type="entry name" value="ARGININE KINASE"/>
    <property type="match status" value="1"/>
</dbReference>
<dbReference type="Gene3D" id="1.10.135.10">
    <property type="entry name" value="ATP:guanido phosphotransferase, N-terminal domain"/>
    <property type="match status" value="1"/>
</dbReference>
<name>A0A0N4XAL3_HAEPC</name>
<dbReference type="Pfam" id="PF02807">
    <property type="entry name" value="ATP-gua_PtransN"/>
    <property type="match status" value="1"/>
</dbReference>
<dbReference type="SUPFAM" id="SSF48034">
    <property type="entry name" value="Guanido kinase N-terminal domain"/>
    <property type="match status" value="1"/>
</dbReference>
<keyword evidence="4" id="KW-1185">Reference proteome</keyword>
<dbReference type="AlphaFoldDB" id="A0A0N4XAL3"/>
<dbReference type="WBParaSite" id="HPLM_0002140801-mRNA-1">
    <property type="protein sequence ID" value="HPLM_0002140801-mRNA-1"/>
    <property type="gene ID" value="HPLM_0002140801"/>
</dbReference>
<dbReference type="GO" id="GO:0004111">
    <property type="term" value="F:creatine kinase activity"/>
    <property type="evidence" value="ECO:0007669"/>
    <property type="project" value="InterPro"/>
</dbReference>
<dbReference type="EMBL" id="UZAF01023369">
    <property type="protein sequence ID" value="VDO89704.1"/>
    <property type="molecule type" value="Genomic_DNA"/>
</dbReference>
<dbReference type="GO" id="GO:0046314">
    <property type="term" value="P:phosphocreatine biosynthetic process"/>
    <property type="evidence" value="ECO:0007669"/>
    <property type="project" value="InterPro"/>
</dbReference>
<evidence type="ECO:0000256" key="1">
    <source>
        <dbReference type="PROSITE-ProRule" id="PRU00842"/>
    </source>
</evidence>
<dbReference type="GO" id="GO:0005615">
    <property type="term" value="C:extracellular space"/>
    <property type="evidence" value="ECO:0007669"/>
    <property type="project" value="TreeGrafter"/>
</dbReference>